<gene>
    <name evidence="6" type="ORF">NQ315_009911</name>
</gene>
<comment type="caution">
    <text evidence="6">The sequence shown here is derived from an EMBL/GenBank/DDBJ whole genome shotgun (WGS) entry which is preliminary data.</text>
</comment>
<dbReference type="AlphaFoldDB" id="A0AAV8WHX1"/>
<dbReference type="EMBL" id="JANEYG010000001">
    <property type="protein sequence ID" value="KAJ8926056.1"/>
    <property type="molecule type" value="Genomic_DNA"/>
</dbReference>
<accession>A0AAV8WHX1</accession>
<dbReference type="InterPro" id="IPR045313">
    <property type="entry name" value="CBR1-like"/>
</dbReference>
<dbReference type="EC" id="1.1.1.184" evidence="4"/>
<keyword evidence="7" id="KW-1185">Reference proteome</keyword>
<sequence>MPTEKIAVVTGANKGVGFAIVKGLCEKYQGGVYLTSRNEEKGKAAVAKLKELGFSPIYHQLDIADQTSVDRFKEHIRSTHGGLDLLINNAGVLYRPSNPPRPSAEYIREAENTISINYYGTVRLCDALFPLLRDNARVVNVSSSAGHPSRIPLASLRAKFTNRDLTIPQLNELVEKFLRDAKENKTEQEGWGKLPYCAYVVSKVSISAYTNIQQKLLDKEVPYRNIAINSVHPGWVKTDMNIDGFHTVEQGAKGPLYLALEADLKGKYVWFDCRLVDWYGETTPPKPTV</sequence>
<dbReference type="Gene3D" id="3.40.50.720">
    <property type="entry name" value="NAD(P)-binding Rossmann-like Domain"/>
    <property type="match status" value="1"/>
</dbReference>
<dbReference type="InterPro" id="IPR002347">
    <property type="entry name" value="SDR_fam"/>
</dbReference>
<organism evidence="6 7">
    <name type="scientific">Exocentrus adspersus</name>
    <dbReference type="NCBI Taxonomy" id="1586481"/>
    <lineage>
        <taxon>Eukaryota</taxon>
        <taxon>Metazoa</taxon>
        <taxon>Ecdysozoa</taxon>
        <taxon>Arthropoda</taxon>
        <taxon>Hexapoda</taxon>
        <taxon>Insecta</taxon>
        <taxon>Pterygota</taxon>
        <taxon>Neoptera</taxon>
        <taxon>Endopterygota</taxon>
        <taxon>Coleoptera</taxon>
        <taxon>Polyphaga</taxon>
        <taxon>Cucujiformia</taxon>
        <taxon>Chrysomeloidea</taxon>
        <taxon>Cerambycidae</taxon>
        <taxon>Lamiinae</taxon>
        <taxon>Acanthocinini</taxon>
        <taxon>Exocentrus</taxon>
    </lineage>
</organism>
<keyword evidence="2" id="KW-0521">NADP</keyword>
<comment type="similarity">
    <text evidence="1 5">Belongs to the short-chain dehydrogenases/reductases (SDR) family.</text>
</comment>
<dbReference type="GO" id="GO:0004090">
    <property type="term" value="F:carbonyl reductase (NADPH) activity"/>
    <property type="evidence" value="ECO:0007669"/>
    <property type="project" value="UniProtKB-EC"/>
</dbReference>
<name>A0AAV8WHX1_9CUCU</name>
<dbReference type="SUPFAM" id="SSF51735">
    <property type="entry name" value="NAD(P)-binding Rossmann-fold domains"/>
    <property type="match status" value="1"/>
</dbReference>
<evidence type="ECO:0000256" key="4">
    <source>
        <dbReference type="ARBA" id="ARBA00026118"/>
    </source>
</evidence>
<dbReference type="Proteomes" id="UP001159042">
    <property type="component" value="Unassembled WGS sequence"/>
</dbReference>
<dbReference type="PANTHER" id="PTHR43963">
    <property type="entry name" value="CARBONYL REDUCTASE 1-RELATED"/>
    <property type="match status" value="1"/>
</dbReference>
<keyword evidence="3" id="KW-0560">Oxidoreductase</keyword>
<protein>
    <recommendedName>
        <fullName evidence="4">carbonyl reductase (NADPH)</fullName>
        <ecNumber evidence="4">1.1.1.184</ecNumber>
    </recommendedName>
</protein>
<dbReference type="PRINTS" id="PR00080">
    <property type="entry name" value="SDRFAMILY"/>
</dbReference>
<dbReference type="CDD" id="cd05324">
    <property type="entry name" value="carb_red_PTCR-like_SDR_c"/>
    <property type="match status" value="1"/>
</dbReference>
<dbReference type="PRINTS" id="PR00081">
    <property type="entry name" value="GDHRDH"/>
</dbReference>
<dbReference type="InterPro" id="IPR036291">
    <property type="entry name" value="NAD(P)-bd_dom_sf"/>
</dbReference>
<dbReference type="PANTHER" id="PTHR43963:SF4">
    <property type="entry name" value="CARBONYL REDUCTASE (NADPH)"/>
    <property type="match status" value="1"/>
</dbReference>
<proteinExistence type="inferred from homology"/>
<evidence type="ECO:0000256" key="3">
    <source>
        <dbReference type="ARBA" id="ARBA00023002"/>
    </source>
</evidence>
<evidence type="ECO:0000256" key="2">
    <source>
        <dbReference type="ARBA" id="ARBA00022857"/>
    </source>
</evidence>
<dbReference type="Pfam" id="PF00106">
    <property type="entry name" value="adh_short"/>
    <property type="match status" value="1"/>
</dbReference>
<evidence type="ECO:0000256" key="5">
    <source>
        <dbReference type="RuleBase" id="RU000363"/>
    </source>
</evidence>
<reference evidence="6 7" key="1">
    <citation type="journal article" date="2023" name="Insect Mol. Biol.">
        <title>Genome sequencing provides insights into the evolution of gene families encoding plant cell wall-degrading enzymes in longhorned beetles.</title>
        <authorList>
            <person name="Shin N.R."/>
            <person name="Okamura Y."/>
            <person name="Kirsch R."/>
            <person name="Pauchet Y."/>
        </authorList>
    </citation>
    <scope>NUCLEOTIDE SEQUENCE [LARGE SCALE GENOMIC DNA]</scope>
    <source>
        <strain evidence="6">EAD_L_NR</strain>
    </source>
</reference>
<evidence type="ECO:0000313" key="6">
    <source>
        <dbReference type="EMBL" id="KAJ8926056.1"/>
    </source>
</evidence>
<evidence type="ECO:0000313" key="7">
    <source>
        <dbReference type="Proteomes" id="UP001159042"/>
    </source>
</evidence>
<evidence type="ECO:0000256" key="1">
    <source>
        <dbReference type="ARBA" id="ARBA00006484"/>
    </source>
</evidence>